<dbReference type="AlphaFoldDB" id="A0A942TPP8"/>
<dbReference type="GO" id="GO:0004622">
    <property type="term" value="F:phosphatidylcholine lysophospholipase activity"/>
    <property type="evidence" value="ECO:0007669"/>
    <property type="project" value="TreeGrafter"/>
</dbReference>
<name>A0A942TPP8_9BACI</name>
<feature type="domain" description="SGNH hydrolase-type esterase" evidence="1">
    <location>
        <begin position="10"/>
        <end position="196"/>
    </location>
</feature>
<dbReference type="InterPro" id="IPR036514">
    <property type="entry name" value="SGNH_hydro_sf"/>
</dbReference>
<proteinExistence type="predicted"/>
<dbReference type="PANTHER" id="PTHR30383">
    <property type="entry name" value="THIOESTERASE 1/PROTEASE 1/LYSOPHOSPHOLIPASE L1"/>
    <property type="match status" value="1"/>
</dbReference>
<accession>A0A942TPP8</accession>
<organism evidence="2 3">
    <name type="scientific">Lederbergia citrisecunda</name>
    <dbReference type="NCBI Taxonomy" id="2833583"/>
    <lineage>
        <taxon>Bacteria</taxon>
        <taxon>Bacillati</taxon>
        <taxon>Bacillota</taxon>
        <taxon>Bacilli</taxon>
        <taxon>Bacillales</taxon>
        <taxon>Bacillaceae</taxon>
        <taxon>Lederbergia</taxon>
    </lineage>
</organism>
<keyword evidence="3" id="KW-1185">Reference proteome</keyword>
<gene>
    <name evidence="2" type="ORF">KHA93_16650</name>
</gene>
<dbReference type="Proteomes" id="UP000682713">
    <property type="component" value="Unassembled WGS sequence"/>
</dbReference>
<dbReference type="SUPFAM" id="SSF52266">
    <property type="entry name" value="SGNH hydrolase"/>
    <property type="match status" value="1"/>
</dbReference>
<sequence length="218" mass="24614">MDCNPLRYLAIGDSLTIGIGVPFLDPGFVEYFRGLSQQMLKRYISYQKYARSGATTKDVLAMLHSPNVMEAVKHADIITITAGGDDLINAAKRFLTNKNDKSVAQAIQQSRDHYVKILERLHRLDKQEHYMIRLTNLYNPFPDIPIAEAGIKEYNSMIQSFSSEKNVKVADIYSIFKRKEKVLLSHGGIHPNSKGYYQMALAISRLGYSPLEIGQRGS</sequence>
<evidence type="ECO:0000259" key="1">
    <source>
        <dbReference type="Pfam" id="PF13472"/>
    </source>
</evidence>
<comment type="caution">
    <text evidence="2">The sequence shown here is derived from an EMBL/GenBank/DDBJ whole genome shotgun (WGS) entry which is preliminary data.</text>
</comment>
<dbReference type="Gene3D" id="3.40.50.1110">
    <property type="entry name" value="SGNH hydrolase"/>
    <property type="match status" value="1"/>
</dbReference>
<dbReference type="InterPro" id="IPR051532">
    <property type="entry name" value="Ester_Hydrolysis_Enzymes"/>
</dbReference>
<evidence type="ECO:0000313" key="3">
    <source>
        <dbReference type="Proteomes" id="UP000682713"/>
    </source>
</evidence>
<dbReference type="PANTHER" id="PTHR30383:SF27">
    <property type="entry name" value="SPORE GERMINATION LIPASE LIPC"/>
    <property type="match status" value="1"/>
</dbReference>
<dbReference type="EMBL" id="JAGYPJ010000001">
    <property type="protein sequence ID" value="MBS4201268.1"/>
    <property type="molecule type" value="Genomic_DNA"/>
</dbReference>
<protein>
    <submittedName>
        <fullName evidence="2">Spore gernimation protein</fullName>
    </submittedName>
</protein>
<evidence type="ECO:0000313" key="2">
    <source>
        <dbReference type="EMBL" id="MBS4201268.1"/>
    </source>
</evidence>
<reference evidence="2 3" key="1">
    <citation type="submission" date="2021-05" db="EMBL/GenBank/DDBJ databases">
        <title>Novel Bacillus species.</title>
        <authorList>
            <person name="Liu G."/>
        </authorList>
    </citation>
    <scope>NUCLEOTIDE SEQUENCE [LARGE SCALE GENOMIC DNA]</scope>
    <source>
        <strain evidence="2 3">FJAT-49732</strain>
    </source>
</reference>
<dbReference type="InterPro" id="IPR013830">
    <property type="entry name" value="SGNH_hydro"/>
</dbReference>
<dbReference type="Pfam" id="PF13472">
    <property type="entry name" value="Lipase_GDSL_2"/>
    <property type="match status" value="1"/>
</dbReference>
<dbReference type="RefSeq" id="WP_213111765.1">
    <property type="nucleotide sequence ID" value="NZ_JAGYPJ010000001.1"/>
</dbReference>